<gene>
    <name evidence="1" type="ORF">C5O00_04325</name>
</gene>
<dbReference type="Pfam" id="PF08811">
    <property type="entry name" value="DUF1800"/>
    <property type="match status" value="1"/>
</dbReference>
<dbReference type="EMBL" id="CP027062">
    <property type="protein sequence ID" value="AVI50431.1"/>
    <property type="molecule type" value="Genomic_DNA"/>
</dbReference>
<dbReference type="KEGG" id="aue:C5O00_04325"/>
<sequence length="489" mass="56287">METIAAPSCNASTLAAYVPSAQNPWNVSKIKHVYRRLGFSASQDTVDLALPMSPGQFIDSLVDAAFALPPTAAPPWGYWALGDFTDYETENEQFIFDWRIQAGNDFMTEDLRGRLSAFWMNHFVTELEVYFYAPYLFQYYNTVQTHALGNFKTFVHDIGISNAMLLYLNGYENTNVNPNENYARELYELFTLGEGNGYSQTDIIETSRALTGYNHWTEFGGQIYFDVSTHDTGLKSIFGQDGNWGYSDVIDILFQERGLDVCKFICTKLYKYFVSPSVDALIIQDIIEPLAQTMMANNYELVPVLKQLFKSEHFFDERAIGVVIKSPFDTIFGFVNETEFFYDTSIMDAFLYYSGLMGQEIFNPPDVAGWQRDEEWINTSTLTGRWELMELYVTYLFGNGYELTLTDLAKALTNNSNDPYYITQVLVDHFVPKQLYTITDYDIATDIFKWDVPQNYYDNGTWNLDWSTAPYQVTLLLNHIARMPEFQLK</sequence>
<keyword evidence="2" id="KW-1185">Reference proteome</keyword>
<proteinExistence type="predicted"/>
<dbReference type="RefSeq" id="WP_105215263.1">
    <property type="nucleotide sequence ID" value="NZ_CP027062.1"/>
</dbReference>
<evidence type="ECO:0000313" key="1">
    <source>
        <dbReference type="EMBL" id="AVI50431.1"/>
    </source>
</evidence>
<protein>
    <submittedName>
        <fullName evidence="1">DUF1800 domain-containing protein</fullName>
    </submittedName>
</protein>
<dbReference type="Proteomes" id="UP000238442">
    <property type="component" value="Chromosome"/>
</dbReference>
<accession>A0A2S0HUS1</accession>
<dbReference type="AlphaFoldDB" id="A0A2S0HUS1"/>
<evidence type="ECO:0000313" key="2">
    <source>
        <dbReference type="Proteomes" id="UP000238442"/>
    </source>
</evidence>
<dbReference type="OrthoDB" id="9772295at2"/>
<reference evidence="1 2" key="1">
    <citation type="submission" date="2018-02" db="EMBL/GenBank/DDBJ databases">
        <title>Genomic analysis of the strain RR4-38 isolated from a seawater recirculating aquaculture system.</title>
        <authorList>
            <person name="Kim Y.-S."/>
            <person name="Jang Y.H."/>
            <person name="Kim K.-H."/>
        </authorList>
    </citation>
    <scope>NUCLEOTIDE SEQUENCE [LARGE SCALE GENOMIC DNA]</scope>
    <source>
        <strain evidence="1 2">RR4-38</strain>
    </source>
</reference>
<dbReference type="InterPro" id="IPR014917">
    <property type="entry name" value="DUF1800"/>
</dbReference>
<name>A0A2S0HUS1_9FLAO</name>
<organism evidence="1 2">
    <name type="scientific">Pukyongia salina</name>
    <dbReference type="NCBI Taxonomy" id="2094025"/>
    <lineage>
        <taxon>Bacteria</taxon>
        <taxon>Pseudomonadati</taxon>
        <taxon>Bacteroidota</taxon>
        <taxon>Flavobacteriia</taxon>
        <taxon>Flavobacteriales</taxon>
        <taxon>Flavobacteriaceae</taxon>
        <taxon>Pukyongia</taxon>
    </lineage>
</organism>